<reference evidence="2 3" key="1">
    <citation type="submission" date="2024-09" db="EMBL/GenBank/DDBJ databases">
        <authorList>
            <person name="Sun Q."/>
            <person name="Mori K."/>
        </authorList>
    </citation>
    <scope>NUCLEOTIDE SEQUENCE [LARGE SCALE GENOMIC DNA]</scope>
    <source>
        <strain evidence="2 3">JCM 12520</strain>
    </source>
</reference>
<feature type="domain" description="Calcineurin-like phosphoesterase" evidence="1">
    <location>
        <begin position="16"/>
        <end position="252"/>
    </location>
</feature>
<proteinExistence type="predicted"/>
<evidence type="ECO:0000313" key="2">
    <source>
        <dbReference type="EMBL" id="MFB9750618.1"/>
    </source>
</evidence>
<evidence type="ECO:0000259" key="1">
    <source>
        <dbReference type="Pfam" id="PF00149"/>
    </source>
</evidence>
<evidence type="ECO:0000313" key="3">
    <source>
        <dbReference type="Proteomes" id="UP001589619"/>
    </source>
</evidence>
<sequence>MSGKKQLTFRRDGTFTIAQFTDVHWMNGNEQDARSRDLMERIIREERPDLIVYTGDVIYTGAVREGEQPCVDAEGAFRDAVACAEEAGIPWAVVFGNHDTENLITREELGLVVESCAHAVSGRGPESVPGTGNFTLVLEDRSGAPAAALFGFDSGAYSDNERVPGYDWIKRGQIDWYVAESGRLAAANGGERLPALAFFHIPLPEYRQAWDTVTCYGEKHEDVCCSQLNGGLFAAMVETGDVMGTFCGHDHINDFWGELHGIRLCYGRASGYHTYGREGFVRGARMIRLREGERGFDTWLRLHDGTVAASQPEHVPDPR</sequence>
<dbReference type="CDD" id="cd07383">
    <property type="entry name" value="MPP_Dcr2"/>
    <property type="match status" value="1"/>
</dbReference>
<dbReference type="InterPro" id="IPR004843">
    <property type="entry name" value="Calcineurin-like_PHP"/>
</dbReference>
<accession>A0ABV5VQS1</accession>
<protein>
    <submittedName>
        <fullName evidence="2">Metallophosphoesterase family protein</fullName>
    </submittedName>
</protein>
<dbReference type="Gene3D" id="3.60.21.10">
    <property type="match status" value="1"/>
</dbReference>
<dbReference type="Pfam" id="PF00149">
    <property type="entry name" value="Metallophos"/>
    <property type="match status" value="1"/>
</dbReference>
<dbReference type="RefSeq" id="WP_344906660.1">
    <property type="nucleotide sequence ID" value="NZ_BAAAYO010000005.1"/>
</dbReference>
<comment type="caution">
    <text evidence="2">The sequence shown here is derived from an EMBL/GenBank/DDBJ whole genome shotgun (WGS) entry which is preliminary data.</text>
</comment>
<dbReference type="PIRSF" id="PIRSF030250">
    <property type="entry name" value="Ptase_At2g46880"/>
    <property type="match status" value="1"/>
</dbReference>
<dbReference type="PANTHER" id="PTHR32440">
    <property type="entry name" value="PHOSPHATASE DCR2-RELATED-RELATED"/>
    <property type="match status" value="1"/>
</dbReference>
<dbReference type="EMBL" id="JBHMAG010000003">
    <property type="protein sequence ID" value="MFB9750618.1"/>
    <property type="molecule type" value="Genomic_DNA"/>
</dbReference>
<dbReference type="SUPFAM" id="SSF56300">
    <property type="entry name" value="Metallo-dependent phosphatases"/>
    <property type="match status" value="1"/>
</dbReference>
<organism evidence="2 3">
    <name type="scientific">Paenibacillus hodogayensis</name>
    <dbReference type="NCBI Taxonomy" id="279208"/>
    <lineage>
        <taxon>Bacteria</taxon>
        <taxon>Bacillati</taxon>
        <taxon>Bacillota</taxon>
        <taxon>Bacilli</taxon>
        <taxon>Bacillales</taxon>
        <taxon>Paenibacillaceae</taxon>
        <taxon>Paenibacillus</taxon>
    </lineage>
</organism>
<name>A0ABV5VQS1_9BACL</name>
<dbReference type="InterPro" id="IPR029052">
    <property type="entry name" value="Metallo-depent_PP-like"/>
</dbReference>
<dbReference type="InterPro" id="IPR011230">
    <property type="entry name" value="PAP14/16/28/29"/>
</dbReference>
<dbReference type="Proteomes" id="UP001589619">
    <property type="component" value="Unassembled WGS sequence"/>
</dbReference>
<gene>
    <name evidence="2" type="ORF">ACFFNY_03450</name>
</gene>
<keyword evidence="3" id="KW-1185">Reference proteome</keyword>